<sequence>MKLRAAVLAVLAALGLGLVVFASPARPAWACSCVALTPAQEDERADLIVVGTVTGVTDRAVRLAVESVEKGDPGSGATLRLAVRPDEDTCGYAFRTGARYRVHSSDGATGLCAGIRALTADPTGAAATAPVSSPTRWWIPVGALLTVVAAGAVAVAVRRRRRSG</sequence>
<organism evidence="3 4">
    <name type="scientific">Micromonospora endolithica</name>
    <dbReference type="NCBI Taxonomy" id="230091"/>
    <lineage>
        <taxon>Bacteria</taxon>
        <taxon>Bacillati</taxon>
        <taxon>Actinomycetota</taxon>
        <taxon>Actinomycetes</taxon>
        <taxon>Micromonosporales</taxon>
        <taxon>Micromonosporaceae</taxon>
        <taxon>Micromonospora</taxon>
    </lineage>
</organism>
<proteinExistence type="predicted"/>
<dbReference type="AlphaFoldDB" id="A0A3A9Z128"/>
<dbReference type="OrthoDB" id="5195572at2"/>
<dbReference type="Proteomes" id="UP000281726">
    <property type="component" value="Unassembled WGS sequence"/>
</dbReference>
<evidence type="ECO:0000313" key="3">
    <source>
        <dbReference type="EMBL" id="RKN42081.1"/>
    </source>
</evidence>
<keyword evidence="2" id="KW-0732">Signal</keyword>
<accession>A0A3A9Z128</accession>
<evidence type="ECO:0008006" key="5">
    <source>
        <dbReference type="Google" id="ProtNLM"/>
    </source>
</evidence>
<dbReference type="RefSeq" id="WP_120730574.1">
    <property type="nucleotide sequence ID" value="NZ_RBAK01000010.1"/>
</dbReference>
<feature type="transmembrane region" description="Helical" evidence="1">
    <location>
        <begin position="137"/>
        <end position="157"/>
    </location>
</feature>
<gene>
    <name evidence="3" type="ORF">D7223_23350</name>
</gene>
<keyword evidence="1" id="KW-0472">Membrane</keyword>
<evidence type="ECO:0000256" key="2">
    <source>
        <dbReference type="SAM" id="SignalP"/>
    </source>
</evidence>
<feature type="signal peptide" evidence="2">
    <location>
        <begin position="1"/>
        <end position="22"/>
    </location>
</feature>
<keyword evidence="4" id="KW-1185">Reference proteome</keyword>
<name>A0A3A9Z128_9ACTN</name>
<dbReference type="EMBL" id="RBAK01000010">
    <property type="protein sequence ID" value="RKN42081.1"/>
    <property type="molecule type" value="Genomic_DNA"/>
</dbReference>
<keyword evidence="1" id="KW-1133">Transmembrane helix</keyword>
<comment type="caution">
    <text evidence="3">The sequence shown here is derived from an EMBL/GenBank/DDBJ whole genome shotgun (WGS) entry which is preliminary data.</text>
</comment>
<keyword evidence="1" id="KW-0812">Transmembrane</keyword>
<reference evidence="3 4" key="1">
    <citation type="journal article" date="2004" name="Syst. Appl. Microbiol.">
        <title>Cryptoendolithic actinomycetes from antarctic sandstone rock samples: Micromonospora endolithica sp. nov. and two isolates related to Micromonospora coerulea Jensen 1932.</title>
        <authorList>
            <person name="Hirsch P."/>
            <person name="Mevs U."/>
            <person name="Kroppenstedt R.M."/>
            <person name="Schumann P."/>
            <person name="Stackebrandt E."/>
        </authorList>
    </citation>
    <scope>NUCLEOTIDE SEQUENCE [LARGE SCALE GENOMIC DNA]</scope>
    <source>
        <strain evidence="3 4">JCM 12677</strain>
    </source>
</reference>
<protein>
    <recommendedName>
        <fullName evidence="5">Tissue inhibitor of metalloproteinase</fullName>
    </recommendedName>
</protein>
<evidence type="ECO:0000313" key="4">
    <source>
        <dbReference type="Proteomes" id="UP000281726"/>
    </source>
</evidence>
<feature type="chain" id="PRO_5039049516" description="Tissue inhibitor of metalloproteinase" evidence="2">
    <location>
        <begin position="23"/>
        <end position="164"/>
    </location>
</feature>
<evidence type="ECO:0000256" key="1">
    <source>
        <dbReference type="SAM" id="Phobius"/>
    </source>
</evidence>